<feature type="compositionally biased region" description="Low complexity" evidence="1">
    <location>
        <begin position="830"/>
        <end position="849"/>
    </location>
</feature>
<protein>
    <submittedName>
        <fullName evidence="2">Uncharacterized protein</fullName>
    </submittedName>
</protein>
<feature type="compositionally biased region" description="Polar residues" evidence="1">
    <location>
        <begin position="1090"/>
        <end position="1105"/>
    </location>
</feature>
<feature type="compositionally biased region" description="Low complexity" evidence="1">
    <location>
        <begin position="1708"/>
        <end position="1722"/>
    </location>
</feature>
<feature type="compositionally biased region" description="Basic and acidic residues" evidence="1">
    <location>
        <begin position="508"/>
        <end position="554"/>
    </location>
</feature>
<gene>
    <name evidence="2" type="ORF">AAF712_010779</name>
</gene>
<name>A0ABR2ZLY8_9AGAR</name>
<feature type="region of interest" description="Disordered" evidence="1">
    <location>
        <begin position="57"/>
        <end position="92"/>
    </location>
</feature>
<accession>A0ABR2ZLY8</accession>
<feature type="compositionally biased region" description="Basic and acidic residues" evidence="1">
    <location>
        <begin position="597"/>
        <end position="608"/>
    </location>
</feature>
<dbReference type="EMBL" id="JBBXMP010000107">
    <property type="protein sequence ID" value="KAL0062368.1"/>
    <property type="molecule type" value="Genomic_DNA"/>
</dbReference>
<proteinExistence type="predicted"/>
<feature type="region of interest" description="Disordered" evidence="1">
    <location>
        <begin position="803"/>
        <end position="894"/>
    </location>
</feature>
<comment type="caution">
    <text evidence="2">The sequence shown here is derived from an EMBL/GenBank/DDBJ whole genome shotgun (WGS) entry which is preliminary data.</text>
</comment>
<feature type="region of interest" description="Disordered" evidence="1">
    <location>
        <begin position="1069"/>
        <end position="1106"/>
    </location>
</feature>
<feature type="region of interest" description="Disordered" evidence="1">
    <location>
        <begin position="1734"/>
        <end position="1793"/>
    </location>
</feature>
<dbReference type="Proteomes" id="UP001437256">
    <property type="component" value="Unassembled WGS sequence"/>
</dbReference>
<keyword evidence="3" id="KW-1185">Reference proteome</keyword>
<feature type="compositionally biased region" description="Low complexity" evidence="1">
    <location>
        <begin position="2043"/>
        <end position="2053"/>
    </location>
</feature>
<feature type="compositionally biased region" description="Low complexity" evidence="1">
    <location>
        <begin position="1153"/>
        <end position="1162"/>
    </location>
</feature>
<feature type="compositionally biased region" description="Low complexity" evidence="1">
    <location>
        <begin position="1777"/>
        <end position="1793"/>
    </location>
</feature>
<feature type="compositionally biased region" description="Basic and acidic residues" evidence="1">
    <location>
        <begin position="179"/>
        <end position="225"/>
    </location>
</feature>
<feature type="compositionally biased region" description="Polar residues" evidence="1">
    <location>
        <begin position="2008"/>
        <end position="2030"/>
    </location>
</feature>
<reference evidence="2 3" key="1">
    <citation type="submission" date="2024-05" db="EMBL/GenBank/DDBJ databases">
        <title>A draft genome resource for the thread blight pathogen Marasmius tenuissimus strain MS-2.</title>
        <authorList>
            <person name="Yulfo-Soto G.E."/>
            <person name="Baruah I.K."/>
            <person name="Amoako-Attah I."/>
            <person name="Bukari Y."/>
            <person name="Meinhardt L.W."/>
            <person name="Bailey B.A."/>
            <person name="Cohen S.P."/>
        </authorList>
    </citation>
    <scope>NUCLEOTIDE SEQUENCE [LARGE SCALE GENOMIC DNA]</scope>
    <source>
        <strain evidence="2 3">MS-2</strain>
    </source>
</reference>
<feature type="region of interest" description="Disordered" evidence="1">
    <location>
        <begin position="664"/>
        <end position="701"/>
    </location>
</feature>
<feature type="region of interest" description="Disordered" evidence="1">
    <location>
        <begin position="1984"/>
        <end position="2053"/>
    </location>
</feature>
<feature type="compositionally biased region" description="Basic and acidic residues" evidence="1">
    <location>
        <begin position="373"/>
        <end position="388"/>
    </location>
</feature>
<feature type="region of interest" description="Disordered" evidence="1">
    <location>
        <begin position="275"/>
        <end position="313"/>
    </location>
</feature>
<feature type="compositionally biased region" description="Polar residues" evidence="1">
    <location>
        <begin position="275"/>
        <end position="285"/>
    </location>
</feature>
<feature type="region of interest" description="Disordered" evidence="1">
    <location>
        <begin position="336"/>
        <end position="456"/>
    </location>
</feature>
<feature type="compositionally biased region" description="Basic residues" evidence="1">
    <location>
        <begin position="766"/>
        <end position="775"/>
    </location>
</feature>
<feature type="compositionally biased region" description="Low complexity" evidence="1">
    <location>
        <begin position="471"/>
        <end position="506"/>
    </location>
</feature>
<sequence length="2053" mass="222658">MTRTTLYPTASATPTNYQANANVPSIRLVAATPSASGLSSEANTSVNTSWTASTIATPLSRSENEPPRRKLVPKKSKLGLLGSNKDKGKERGDDLSDVIRRVGGSSSARRGFDIYVDPTDDPEMGEILMVKKKKSRAALDGMRWGNGALEEVTNIPSAPAPVTTTNTLKVKNEGKEKWWTIGRGRKDSKEKEKEKEREKEKEKEKAPIREKAVSRPEPPRSKTPEPFKSPSETQSRARFNSLDSGMLLTTASAIPAGYNSRNTSTPLLNMDSENLPPQQSYSRAGTPTLGGLLAPPTMNGALAVPSEHTAGQNQNSIALRAMRSMRSLARIGSWAQLKNGSGPGEATVNAKEVENQDKEKDDGKKKGTKKKKEKSEKEKKGKEKEKGKPVRSSGSSFEIGAASPNPASKQSLGKKKRSILGLGLPSTMRLPNVRSGSTASSISANGHLPSGTIDNNRLSVDSAILLASRGRSGSTATSILSSGSSLRPLSTASTNSRESSGSSAASVKWDEEGLETVKEQRRKEKESRRGLQDKTKRKVDRESRRASEERKRTPISDVFPEVYSNDEAPESPARRSSVSSGASSGRLPLLTLEEATSDGHGRTDDERSLGTPSKRVRPRPVSEQLLMKSRPRAMHEDDGDGVMSILSAATNELAQLINHLDLEATPGTTPGTPESFHWRPPRQEEPVPALPCEDSPTKKKTLRKDVTSISSLRPYAQTRSNIAAKSSTISASGLLGQQIAPWPTLNAMFPKDSPAKLAPPEVAPLKPKRVSHKRTMSPPNVMIEATPPPPLRALRPAQSRPALATMKPLGPPPSSALPEPTTAPMVRAPSSLTFGSRSSSRGGNSSIGSLDGVDATATVLKPRGHARNRSSLLSSQMGSQGSIPEEDYTTSRPLAPGARRMLGMKGTMGGSDVSAYIVDDIDVSDPDSDIPDELQNILASQSDRDDTLSFRAPPSPPAESPAEVPHFELELGSASEPEMDIPVFHANVLDENENLVDDVTSEEESDHTKKSFDFTGELNKLNESGASDRRSFVEQLENAFKTPAKIDLRCDFGNGFLHADAPPLPPLPSMFSKQSVPEDVSTSYEKREVSVSSTDVQACTSTQGPSVDLKSLSLSQLLDHKEPTLLPGSDSLSSQEVTHETDICMELPRPLKTSTSTSSSRSRASDGELNRSFKFGGVVPKPSIEKEQEQDEPLTLSDIIPPPSRARALSTASSEVDDSVLKSIMEKATEVPLRQAVPRPRVNSDSSTRRRTRNRVQPIIQYRHSRHESGISFTGFDSFEEVRRGFEFHDHRPGFYPPSANNSRLHAHSRQESTYSFASISSYGHVLNNGVADPFDYGLPSLQERPSSEDLSSISMSVDDTFSFMHHDSYRRRRVESDASSFYFNPAPSNLRGHRRQDSNMSVVSQAPPISLYNRSFAHAGHRRNESTASINSSFGMHGASARHSWMRHRHGASADSIDSRFSSAMQLGRPGIGDKMFDGPDYGAPLESISASPPESTMADRMANRTSYDYDSILDADPQSASATEDSLFEKTGNRTSVSSESVFGYDDSTSNQLLPPMNYRPLSSMSFQSIHSPMKEDDTMISMLGGGHVRRCSVGSVIQASPCVRVGKRKQPVASKLNEKELPHVKAQPSIASTSSSVFGGERMIRAKRGILERQSLEESVLMAEGEDLSISFGSMPVFSRPAPSSRSRSSTCTSISSGADTPPLSASDGSSASEGSQSSIDLNQLSRLLANTSHPAALRTRTRTRARGQGHRRRISQARASRSSVYETIEEEFSSPSSSPGDSISMSKGSPTAIQPVYIVDPDAASVHSVDSSFWDDESRLSAMRRYNELRHEAEYTVTESKRVWSDTPFSLYALQSFDPPRHPAGMRALLADSVQNYGPLPSEHCTRRRRISSRASPYPQTRAIKVSMSPEGVIVPTPAPELLPPVPIRAATKFANSPLQPKAVNSNVSKASARPLVLKPKKSLAKENADKSFEAIDPDVAFGPPKMRPRVGSAARRTALGWSKRSTGKTSSDLKENSGTMMTPSETLRLSRPRPRGRPTPARSATVRV</sequence>
<evidence type="ECO:0000313" key="3">
    <source>
        <dbReference type="Proteomes" id="UP001437256"/>
    </source>
</evidence>
<feature type="compositionally biased region" description="Basic residues" evidence="1">
    <location>
        <begin position="1743"/>
        <end position="1759"/>
    </location>
</feature>
<feature type="compositionally biased region" description="Polar residues" evidence="1">
    <location>
        <begin position="434"/>
        <end position="444"/>
    </location>
</feature>
<feature type="region of interest" description="Disordered" evidence="1">
    <location>
        <begin position="1681"/>
        <end position="1722"/>
    </location>
</feature>
<evidence type="ECO:0000313" key="2">
    <source>
        <dbReference type="EMBL" id="KAL0062368.1"/>
    </source>
</evidence>
<feature type="compositionally biased region" description="Low complexity" evidence="1">
    <location>
        <begin position="570"/>
        <end position="586"/>
    </location>
</feature>
<organism evidence="2 3">
    <name type="scientific">Marasmius tenuissimus</name>
    <dbReference type="NCBI Taxonomy" id="585030"/>
    <lineage>
        <taxon>Eukaryota</taxon>
        <taxon>Fungi</taxon>
        <taxon>Dikarya</taxon>
        <taxon>Basidiomycota</taxon>
        <taxon>Agaricomycotina</taxon>
        <taxon>Agaricomycetes</taxon>
        <taxon>Agaricomycetidae</taxon>
        <taxon>Agaricales</taxon>
        <taxon>Marasmiineae</taxon>
        <taxon>Marasmiaceae</taxon>
        <taxon>Marasmius</taxon>
    </lineage>
</organism>
<evidence type="ECO:0000256" key="1">
    <source>
        <dbReference type="SAM" id="MobiDB-lite"/>
    </source>
</evidence>
<feature type="region of interest" description="Disordered" evidence="1">
    <location>
        <begin position="468"/>
        <end position="637"/>
    </location>
</feature>
<feature type="region of interest" description="Disordered" evidence="1">
    <location>
        <begin position="1148"/>
        <end position="1205"/>
    </location>
</feature>
<feature type="compositionally biased region" description="Polar residues" evidence="1">
    <location>
        <begin position="1071"/>
        <end position="1083"/>
    </location>
</feature>
<feature type="compositionally biased region" description="Low complexity" evidence="1">
    <location>
        <begin position="1682"/>
        <end position="1700"/>
    </location>
</feature>
<feature type="compositionally biased region" description="Basic and acidic residues" evidence="1">
    <location>
        <begin position="351"/>
        <end position="365"/>
    </location>
</feature>
<feature type="region of interest" description="Disordered" evidence="1">
    <location>
        <begin position="179"/>
        <end position="236"/>
    </location>
</feature>
<feature type="compositionally biased region" description="Low complexity" evidence="1">
    <location>
        <begin position="870"/>
        <end position="882"/>
    </location>
</feature>
<feature type="region of interest" description="Disordered" evidence="1">
    <location>
        <begin position="751"/>
        <end position="791"/>
    </location>
</feature>
<feature type="region of interest" description="Disordered" evidence="1">
    <location>
        <begin position="940"/>
        <end position="963"/>
    </location>
</feature>